<dbReference type="CDD" id="cd02440">
    <property type="entry name" value="AdoMet_MTases"/>
    <property type="match status" value="1"/>
</dbReference>
<protein>
    <submittedName>
        <fullName evidence="2">Class I SAM-dependent methyltransferase</fullName>
        <ecNumber evidence="2">2.1.1.-</ecNumber>
    </submittedName>
</protein>
<evidence type="ECO:0000313" key="2">
    <source>
        <dbReference type="EMBL" id="MDT0323173.1"/>
    </source>
</evidence>
<keyword evidence="2" id="KW-0489">Methyltransferase</keyword>
<evidence type="ECO:0000259" key="1">
    <source>
        <dbReference type="Pfam" id="PF08241"/>
    </source>
</evidence>
<name>A0ABU2M1L9_9ACTN</name>
<dbReference type="GO" id="GO:0032259">
    <property type="term" value="P:methylation"/>
    <property type="evidence" value="ECO:0007669"/>
    <property type="project" value="UniProtKB-KW"/>
</dbReference>
<dbReference type="Proteomes" id="UP001183420">
    <property type="component" value="Unassembled WGS sequence"/>
</dbReference>
<dbReference type="InterPro" id="IPR013216">
    <property type="entry name" value="Methyltransf_11"/>
</dbReference>
<dbReference type="EMBL" id="JAVREM010000090">
    <property type="protein sequence ID" value="MDT0323173.1"/>
    <property type="molecule type" value="Genomic_DNA"/>
</dbReference>
<dbReference type="Gene3D" id="3.40.50.150">
    <property type="entry name" value="Vaccinia Virus protein VP39"/>
    <property type="match status" value="1"/>
</dbReference>
<evidence type="ECO:0000313" key="3">
    <source>
        <dbReference type="Proteomes" id="UP001183420"/>
    </source>
</evidence>
<organism evidence="2 3">
    <name type="scientific">Streptomyces millisiae</name>
    <dbReference type="NCBI Taxonomy" id="3075542"/>
    <lineage>
        <taxon>Bacteria</taxon>
        <taxon>Bacillati</taxon>
        <taxon>Actinomycetota</taxon>
        <taxon>Actinomycetes</taxon>
        <taxon>Kitasatosporales</taxon>
        <taxon>Streptomycetaceae</taxon>
        <taxon>Streptomyces</taxon>
    </lineage>
</organism>
<comment type="caution">
    <text evidence="2">The sequence shown here is derived from an EMBL/GenBank/DDBJ whole genome shotgun (WGS) entry which is preliminary data.</text>
</comment>
<gene>
    <name evidence="2" type="ORF">RNC47_33180</name>
</gene>
<feature type="domain" description="Methyltransferase type 11" evidence="1">
    <location>
        <begin position="62"/>
        <end position="156"/>
    </location>
</feature>
<dbReference type="PANTHER" id="PTHR43591:SF24">
    <property type="entry name" value="2-METHOXY-6-POLYPRENYL-1,4-BENZOQUINOL METHYLASE, MITOCHONDRIAL"/>
    <property type="match status" value="1"/>
</dbReference>
<dbReference type="PANTHER" id="PTHR43591">
    <property type="entry name" value="METHYLTRANSFERASE"/>
    <property type="match status" value="1"/>
</dbReference>
<keyword evidence="3" id="KW-1185">Reference proteome</keyword>
<dbReference type="Pfam" id="PF08241">
    <property type="entry name" value="Methyltransf_11"/>
    <property type="match status" value="1"/>
</dbReference>
<dbReference type="EC" id="2.1.1.-" evidence="2"/>
<dbReference type="InterPro" id="IPR029063">
    <property type="entry name" value="SAM-dependent_MTases_sf"/>
</dbReference>
<sequence length="254" mass="28372">MTDHVDHVARNRHYWDETAAGYHGPLARDHWAQTEPRWGLWGTPESQARILPPDLPGTRVVELGCGTAYVSAWLARAGAHPVGVDVSEAQLATARAMQAEFGLDFPLVLGSAEEVPYPDDSFDLAISEFGASLWCDPDRWIPEAARLLRPGGRLVFSRYAPLYALTVSPEERRATDTLHRPYFGGLGRLDWGDRVEFVSSHGDMLRTLRASGFTVDDLIEIQAPAPAHREFDEVSSEWAHRWPSEEIWKTTLTG</sequence>
<dbReference type="GO" id="GO:0008168">
    <property type="term" value="F:methyltransferase activity"/>
    <property type="evidence" value="ECO:0007669"/>
    <property type="project" value="UniProtKB-KW"/>
</dbReference>
<accession>A0ABU2M1L9</accession>
<dbReference type="RefSeq" id="WP_311604247.1">
    <property type="nucleotide sequence ID" value="NZ_JAVREM010000090.1"/>
</dbReference>
<reference evidence="3" key="1">
    <citation type="submission" date="2023-07" db="EMBL/GenBank/DDBJ databases">
        <title>30 novel species of actinomycetes from the DSMZ collection.</title>
        <authorList>
            <person name="Nouioui I."/>
        </authorList>
    </citation>
    <scope>NUCLEOTIDE SEQUENCE [LARGE SCALE GENOMIC DNA]</scope>
    <source>
        <strain evidence="3">DSM 44918</strain>
    </source>
</reference>
<keyword evidence="2" id="KW-0808">Transferase</keyword>
<dbReference type="SUPFAM" id="SSF53335">
    <property type="entry name" value="S-adenosyl-L-methionine-dependent methyltransferases"/>
    <property type="match status" value="1"/>
</dbReference>
<proteinExistence type="predicted"/>